<dbReference type="Proteomes" id="UP001596135">
    <property type="component" value="Unassembled WGS sequence"/>
</dbReference>
<keyword evidence="3" id="KW-0949">S-adenosyl-L-methionine</keyword>
<dbReference type="InterPro" id="IPR036100">
    <property type="entry name" value="QueA_sf"/>
</dbReference>
<gene>
    <name evidence="5" type="ORF">ACFPYL_11840</name>
</gene>
<keyword evidence="4" id="KW-0671">Queuosine biosynthesis</keyword>
<dbReference type="Gene3D" id="2.40.10.240">
    <property type="entry name" value="QueA-like"/>
    <property type="match status" value="1"/>
</dbReference>
<dbReference type="PANTHER" id="PTHR30307">
    <property type="entry name" value="S-ADENOSYLMETHIONINE:TRNA RIBOSYLTRANSFERASE-ISOMERASE"/>
    <property type="match status" value="1"/>
</dbReference>
<keyword evidence="2" id="KW-0808">Transferase</keyword>
<proteinExistence type="predicted"/>
<evidence type="ECO:0000313" key="5">
    <source>
        <dbReference type="EMBL" id="MFC6043774.1"/>
    </source>
</evidence>
<organism evidence="5 6">
    <name type="scientific">Nocardioides hankookensis</name>
    <dbReference type="NCBI Taxonomy" id="443157"/>
    <lineage>
        <taxon>Bacteria</taxon>
        <taxon>Bacillati</taxon>
        <taxon>Actinomycetota</taxon>
        <taxon>Actinomycetes</taxon>
        <taxon>Propionibacteriales</taxon>
        <taxon>Nocardioidaceae</taxon>
        <taxon>Nocardioides</taxon>
    </lineage>
</organism>
<evidence type="ECO:0000256" key="2">
    <source>
        <dbReference type="ARBA" id="ARBA00022679"/>
    </source>
</evidence>
<sequence length="331" mass="35019">MTAVVREATVPPEARGLARDDVRLAVVTPETTTHTTARHLGDHLRPGDLLVVNTSGTLPSAVAGDGFVLHVSTGLDDGSWVVELRQPDNSGPATPVAGERLALPGGVSLRVVAPHPAGQARLWRATPSPAVDRVAYLSRWGRPIRYRYVHGEWPLDALQNVYARHPGSAEMPSAGRPLTERLLVSLMAAGVVVAPIALHTGVASQEKHEPPQPEEYAVPAATARLVDSTRAAGRRVVAVGTTVVRALESAAPSGRVVPTAGWTSLVLDPSRPARVVDGLLTGLHEPEASHLHLLAAVAGRELVDRGYADLDAPDAPAYLWHEFGDAMLLLP</sequence>
<keyword evidence="1" id="KW-0963">Cytoplasm</keyword>
<dbReference type="Pfam" id="PF02547">
    <property type="entry name" value="Queuosine_synth"/>
    <property type="match status" value="1"/>
</dbReference>
<accession>A0ABW1LJA5</accession>
<keyword evidence="6" id="KW-1185">Reference proteome</keyword>
<reference evidence="6" key="1">
    <citation type="journal article" date="2019" name="Int. J. Syst. Evol. Microbiol.">
        <title>The Global Catalogue of Microorganisms (GCM) 10K type strain sequencing project: providing services to taxonomists for standard genome sequencing and annotation.</title>
        <authorList>
            <consortium name="The Broad Institute Genomics Platform"/>
            <consortium name="The Broad Institute Genome Sequencing Center for Infectious Disease"/>
            <person name="Wu L."/>
            <person name="Ma J."/>
        </authorList>
    </citation>
    <scope>NUCLEOTIDE SEQUENCE [LARGE SCALE GENOMIC DNA]</scope>
    <source>
        <strain evidence="6">CCUG 54522</strain>
    </source>
</reference>
<name>A0ABW1LJA5_9ACTN</name>
<dbReference type="PANTHER" id="PTHR30307:SF0">
    <property type="entry name" value="S-ADENOSYLMETHIONINE:TRNA RIBOSYLTRANSFERASE-ISOMERASE"/>
    <property type="match status" value="1"/>
</dbReference>
<evidence type="ECO:0000256" key="3">
    <source>
        <dbReference type="ARBA" id="ARBA00022691"/>
    </source>
</evidence>
<dbReference type="SUPFAM" id="SSF111337">
    <property type="entry name" value="QueA-like"/>
    <property type="match status" value="1"/>
</dbReference>
<dbReference type="Gene3D" id="3.40.1780.10">
    <property type="entry name" value="QueA-like"/>
    <property type="match status" value="1"/>
</dbReference>
<evidence type="ECO:0000313" key="6">
    <source>
        <dbReference type="Proteomes" id="UP001596135"/>
    </source>
</evidence>
<dbReference type="InterPro" id="IPR042119">
    <property type="entry name" value="QueA_dom2"/>
</dbReference>
<dbReference type="EMBL" id="JBHSRJ010000004">
    <property type="protein sequence ID" value="MFC6043774.1"/>
    <property type="molecule type" value="Genomic_DNA"/>
</dbReference>
<dbReference type="InterPro" id="IPR042118">
    <property type="entry name" value="QueA_dom1"/>
</dbReference>
<evidence type="ECO:0000256" key="1">
    <source>
        <dbReference type="ARBA" id="ARBA00022490"/>
    </source>
</evidence>
<protein>
    <submittedName>
        <fullName evidence="5">S-adenosylmethionine:tRNA ribosyltransferase-isomerase</fullName>
    </submittedName>
</protein>
<evidence type="ECO:0000256" key="4">
    <source>
        <dbReference type="ARBA" id="ARBA00022785"/>
    </source>
</evidence>
<dbReference type="RefSeq" id="WP_379154114.1">
    <property type="nucleotide sequence ID" value="NZ_JBHSRJ010000004.1"/>
</dbReference>
<dbReference type="InterPro" id="IPR003699">
    <property type="entry name" value="QueA"/>
</dbReference>
<comment type="caution">
    <text evidence="5">The sequence shown here is derived from an EMBL/GenBank/DDBJ whole genome shotgun (WGS) entry which is preliminary data.</text>
</comment>